<evidence type="ECO:0000256" key="3">
    <source>
        <dbReference type="ARBA" id="ARBA00023125"/>
    </source>
</evidence>
<dbReference type="STRING" id="137733.SAMN05421767_10285"/>
<organism evidence="6 7">
    <name type="scientific">Granulicatella balaenopterae</name>
    <dbReference type="NCBI Taxonomy" id="137733"/>
    <lineage>
        <taxon>Bacteria</taxon>
        <taxon>Bacillati</taxon>
        <taxon>Bacillota</taxon>
        <taxon>Bacilli</taxon>
        <taxon>Lactobacillales</taxon>
        <taxon>Carnobacteriaceae</taxon>
        <taxon>Granulicatella</taxon>
    </lineage>
</organism>
<dbReference type="Gene3D" id="2.40.50.1020">
    <property type="entry name" value="LytTr DNA-binding domain"/>
    <property type="match status" value="1"/>
</dbReference>
<dbReference type="AlphaFoldDB" id="A0A1H9HFF5"/>
<evidence type="ECO:0000313" key="7">
    <source>
        <dbReference type="Proteomes" id="UP000198556"/>
    </source>
</evidence>
<dbReference type="PROSITE" id="PS50930">
    <property type="entry name" value="HTH_LYTTR"/>
    <property type="match status" value="1"/>
</dbReference>
<dbReference type="EMBL" id="FOGF01000002">
    <property type="protein sequence ID" value="SEQ61002.1"/>
    <property type="molecule type" value="Genomic_DNA"/>
</dbReference>
<keyword evidence="4" id="KW-0804">Transcription</keyword>
<reference evidence="6 7" key="1">
    <citation type="submission" date="2016-10" db="EMBL/GenBank/DDBJ databases">
        <authorList>
            <person name="de Groot N.N."/>
        </authorList>
    </citation>
    <scope>NUCLEOTIDE SEQUENCE [LARGE SCALE GENOMIC DNA]</scope>
    <source>
        <strain evidence="6 7">DSM 15827</strain>
    </source>
</reference>
<dbReference type="SMART" id="SM00850">
    <property type="entry name" value="LytTR"/>
    <property type="match status" value="1"/>
</dbReference>
<feature type="domain" description="HTH LytTR-type" evidence="5">
    <location>
        <begin position="43"/>
        <end position="149"/>
    </location>
</feature>
<dbReference type="PANTHER" id="PTHR37299:SF2">
    <property type="entry name" value="HTH LYTTR-TYPE DOMAIN-CONTAINING PROTEIN"/>
    <property type="match status" value="1"/>
</dbReference>
<dbReference type="Proteomes" id="UP000198556">
    <property type="component" value="Unassembled WGS sequence"/>
</dbReference>
<dbReference type="InterPro" id="IPR046947">
    <property type="entry name" value="LytR-like"/>
</dbReference>
<evidence type="ECO:0000259" key="5">
    <source>
        <dbReference type="PROSITE" id="PS50930"/>
    </source>
</evidence>
<evidence type="ECO:0000313" key="6">
    <source>
        <dbReference type="EMBL" id="SEQ61002.1"/>
    </source>
</evidence>
<keyword evidence="3" id="KW-0238">DNA-binding</keyword>
<dbReference type="InterPro" id="IPR007492">
    <property type="entry name" value="LytTR_DNA-bd_dom"/>
</dbReference>
<accession>A0A1H9HFF5</accession>
<evidence type="ECO:0000256" key="2">
    <source>
        <dbReference type="ARBA" id="ARBA00023015"/>
    </source>
</evidence>
<dbReference type="RefSeq" id="WP_177159478.1">
    <property type="nucleotide sequence ID" value="NZ_FOGF01000002.1"/>
</dbReference>
<gene>
    <name evidence="6" type="ORF">SAMN05421767_10285</name>
</gene>
<evidence type="ECO:0000256" key="4">
    <source>
        <dbReference type="ARBA" id="ARBA00023163"/>
    </source>
</evidence>
<protein>
    <submittedName>
        <fullName evidence="6">Transcriptional regulator, LytTR family</fullName>
    </submittedName>
</protein>
<sequence length="149" mass="17247">MKINLDINPNYQETEVTIKASHLSDEVTRMLNLFNEEKNCDTLTVVKDERIILLQVADIYRIYAESGKVYVQTASDIFDVKMRLYEVEERFVQPSSSLIRISKSEIVNLKKVAYFEASFSGTMVIVLKNKQKAYVSRRFVKALKERIGV</sequence>
<keyword evidence="1" id="KW-0963">Cytoplasm</keyword>
<name>A0A1H9HFF5_9LACT</name>
<proteinExistence type="predicted"/>
<keyword evidence="2" id="KW-0805">Transcription regulation</keyword>
<dbReference type="Pfam" id="PF04397">
    <property type="entry name" value="LytTR"/>
    <property type="match status" value="1"/>
</dbReference>
<dbReference type="GO" id="GO:0000156">
    <property type="term" value="F:phosphorelay response regulator activity"/>
    <property type="evidence" value="ECO:0007669"/>
    <property type="project" value="InterPro"/>
</dbReference>
<evidence type="ECO:0000256" key="1">
    <source>
        <dbReference type="ARBA" id="ARBA00022490"/>
    </source>
</evidence>
<keyword evidence="7" id="KW-1185">Reference proteome</keyword>
<dbReference type="GO" id="GO:0003677">
    <property type="term" value="F:DNA binding"/>
    <property type="evidence" value="ECO:0007669"/>
    <property type="project" value="UniProtKB-KW"/>
</dbReference>
<dbReference type="PANTHER" id="PTHR37299">
    <property type="entry name" value="TRANSCRIPTIONAL REGULATOR-RELATED"/>
    <property type="match status" value="1"/>
</dbReference>